<dbReference type="STRING" id="930992.A0A0D0BA52"/>
<evidence type="ECO:0000256" key="1">
    <source>
        <dbReference type="SAM" id="MobiDB-lite"/>
    </source>
</evidence>
<evidence type="ECO:0000313" key="3">
    <source>
        <dbReference type="Proteomes" id="UP000054485"/>
    </source>
</evidence>
<dbReference type="HOGENOM" id="CLU_101466_0_0_1"/>
<sequence>MNEPEAPEQIPLPLETIRQGYNELGHHTHVVLRTQLGDSARLNAAKREYLRFIGIVEQHANILSQNELLTIQTSIYEMLNALDDAVHLSADPPDHDPPQLSYTAHTGRRGRPQVDIEPELLEIALSMRGLTHLASVFGCAPRTIRRRALEYGLAELGPPVYVDYTDDEGNTTHFFTAAIGDPSGLTDDELDAITRQILETFPAFGCWMIGGHMKHLGHDVPRRCIQESYT</sequence>
<keyword evidence="3" id="KW-1185">Reference proteome</keyword>
<accession>A0A0D0BA52</accession>
<name>A0A0D0BA52_9AGAM</name>
<organism evidence="2 3">
    <name type="scientific">Suillus luteus UH-Slu-Lm8-n1</name>
    <dbReference type="NCBI Taxonomy" id="930992"/>
    <lineage>
        <taxon>Eukaryota</taxon>
        <taxon>Fungi</taxon>
        <taxon>Dikarya</taxon>
        <taxon>Basidiomycota</taxon>
        <taxon>Agaricomycotina</taxon>
        <taxon>Agaricomycetes</taxon>
        <taxon>Agaricomycetidae</taxon>
        <taxon>Boletales</taxon>
        <taxon>Suillineae</taxon>
        <taxon>Suillaceae</taxon>
        <taxon>Suillus</taxon>
    </lineage>
</organism>
<protein>
    <submittedName>
        <fullName evidence="2">Uncharacterized protein</fullName>
    </submittedName>
</protein>
<dbReference type="InParanoid" id="A0A0D0BA52"/>
<dbReference type="OrthoDB" id="2686689at2759"/>
<dbReference type="Proteomes" id="UP000054485">
    <property type="component" value="Unassembled WGS sequence"/>
</dbReference>
<dbReference type="EMBL" id="KN835218">
    <property type="protein sequence ID" value="KIK43227.1"/>
    <property type="molecule type" value="Genomic_DNA"/>
</dbReference>
<gene>
    <name evidence="2" type="ORF">CY34DRAFT_11887</name>
</gene>
<feature type="region of interest" description="Disordered" evidence="1">
    <location>
        <begin position="87"/>
        <end position="110"/>
    </location>
</feature>
<reference evidence="2 3" key="1">
    <citation type="submission" date="2014-04" db="EMBL/GenBank/DDBJ databases">
        <authorList>
            <consortium name="DOE Joint Genome Institute"/>
            <person name="Kuo A."/>
            <person name="Ruytinx J."/>
            <person name="Rineau F."/>
            <person name="Colpaert J."/>
            <person name="Kohler A."/>
            <person name="Nagy L.G."/>
            <person name="Floudas D."/>
            <person name="Copeland A."/>
            <person name="Barry K.W."/>
            <person name="Cichocki N."/>
            <person name="Veneault-Fourrey C."/>
            <person name="LaButti K."/>
            <person name="Lindquist E.A."/>
            <person name="Lipzen A."/>
            <person name="Lundell T."/>
            <person name="Morin E."/>
            <person name="Murat C."/>
            <person name="Sun H."/>
            <person name="Tunlid A."/>
            <person name="Henrissat B."/>
            <person name="Grigoriev I.V."/>
            <person name="Hibbett D.S."/>
            <person name="Martin F."/>
            <person name="Nordberg H.P."/>
            <person name="Cantor M.N."/>
            <person name="Hua S.X."/>
        </authorList>
    </citation>
    <scope>NUCLEOTIDE SEQUENCE [LARGE SCALE GENOMIC DNA]</scope>
    <source>
        <strain evidence="2 3">UH-Slu-Lm8-n1</strain>
    </source>
</reference>
<dbReference type="AlphaFoldDB" id="A0A0D0BA52"/>
<proteinExistence type="predicted"/>
<reference evidence="3" key="2">
    <citation type="submission" date="2015-01" db="EMBL/GenBank/DDBJ databases">
        <title>Evolutionary Origins and Diversification of the Mycorrhizal Mutualists.</title>
        <authorList>
            <consortium name="DOE Joint Genome Institute"/>
            <consortium name="Mycorrhizal Genomics Consortium"/>
            <person name="Kohler A."/>
            <person name="Kuo A."/>
            <person name="Nagy L.G."/>
            <person name="Floudas D."/>
            <person name="Copeland A."/>
            <person name="Barry K.W."/>
            <person name="Cichocki N."/>
            <person name="Veneault-Fourrey C."/>
            <person name="LaButti K."/>
            <person name="Lindquist E.A."/>
            <person name="Lipzen A."/>
            <person name="Lundell T."/>
            <person name="Morin E."/>
            <person name="Murat C."/>
            <person name="Riley R."/>
            <person name="Ohm R."/>
            <person name="Sun H."/>
            <person name="Tunlid A."/>
            <person name="Henrissat B."/>
            <person name="Grigoriev I.V."/>
            <person name="Hibbett D.S."/>
            <person name="Martin F."/>
        </authorList>
    </citation>
    <scope>NUCLEOTIDE SEQUENCE [LARGE SCALE GENOMIC DNA]</scope>
    <source>
        <strain evidence="3">UH-Slu-Lm8-n1</strain>
    </source>
</reference>
<evidence type="ECO:0000313" key="2">
    <source>
        <dbReference type="EMBL" id="KIK43227.1"/>
    </source>
</evidence>